<dbReference type="InterPro" id="IPR045584">
    <property type="entry name" value="Pilin-like"/>
</dbReference>
<dbReference type="GO" id="GO:0015628">
    <property type="term" value="P:protein secretion by the type II secretion system"/>
    <property type="evidence" value="ECO:0007669"/>
    <property type="project" value="InterPro"/>
</dbReference>
<evidence type="ECO:0000256" key="1">
    <source>
        <dbReference type="ARBA" id="ARBA00004167"/>
    </source>
</evidence>
<dbReference type="Proteomes" id="UP000178109">
    <property type="component" value="Unassembled WGS sequence"/>
</dbReference>
<dbReference type="NCBIfam" id="TIGR02532">
    <property type="entry name" value="IV_pilin_GFxxxE"/>
    <property type="match status" value="1"/>
</dbReference>
<evidence type="ECO:0000256" key="2">
    <source>
        <dbReference type="ARBA" id="ARBA00022481"/>
    </source>
</evidence>
<dbReference type="PROSITE" id="PS00409">
    <property type="entry name" value="PROKAR_NTER_METHYL"/>
    <property type="match status" value="1"/>
</dbReference>
<dbReference type="PANTHER" id="PTHR30093:SF44">
    <property type="entry name" value="TYPE II SECRETION SYSTEM CORE PROTEIN G"/>
    <property type="match status" value="1"/>
</dbReference>
<dbReference type="Gene3D" id="3.30.700.10">
    <property type="entry name" value="Glycoprotein, Type 4 Pilin"/>
    <property type="match status" value="1"/>
</dbReference>
<keyword evidence="2" id="KW-0488">Methylation</keyword>
<dbReference type="STRING" id="1798553.A3H70_02515"/>
<dbReference type="AlphaFoldDB" id="A0A1G2BPT7"/>
<organism evidence="7 8">
    <name type="scientific">Candidatus Komeilibacteria bacterium RIFCSPLOWO2_02_FULL_48_11</name>
    <dbReference type="NCBI Taxonomy" id="1798553"/>
    <lineage>
        <taxon>Bacteria</taxon>
        <taxon>Candidatus Komeiliibacteriota</taxon>
    </lineage>
</organism>
<protein>
    <recommendedName>
        <fullName evidence="9">Type II secretion system protein GspG C-terminal domain-containing protein</fullName>
    </recommendedName>
</protein>
<evidence type="ECO:0000256" key="6">
    <source>
        <dbReference type="SAM" id="Phobius"/>
    </source>
</evidence>
<sequence>MVHTNKKGFTLIELLVVIAIIGILSSLAVVSLNNARAKARDAKRVSDIRQVQTALELFLGDRNGYPAGNDLVLGAGAGATLSEDNGFSATVGGTAYMGRVPANPAPGGTDYKYTSYTSSAATSICSAVPCAWYKIEFEIEDQTGGLPEGAHAADPSGIN</sequence>
<evidence type="ECO:0000256" key="5">
    <source>
        <dbReference type="ARBA" id="ARBA00023136"/>
    </source>
</evidence>
<feature type="transmembrane region" description="Helical" evidence="6">
    <location>
        <begin position="12"/>
        <end position="35"/>
    </location>
</feature>
<evidence type="ECO:0000313" key="8">
    <source>
        <dbReference type="Proteomes" id="UP000178109"/>
    </source>
</evidence>
<evidence type="ECO:0000313" key="7">
    <source>
        <dbReference type="EMBL" id="OGY91195.1"/>
    </source>
</evidence>
<reference evidence="7 8" key="1">
    <citation type="journal article" date="2016" name="Nat. Commun.">
        <title>Thousands of microbial genomes shed light on interconnected biogeochemical processes in an aquifer system.</title>
        <authorList>
            <person name="Anantharaman K."/>
            <person name="Brown C.T."/>
            <person name="Hug L.A."/>
            <person name="Sharon I."/>
            <person name="Castelle C.J."/>
            <person name="Probst A.J."/>
            <person name="Thomas B.C."/>
            <person name="Singh A."/>
            <person name="Wilkins M.J."/>
            <person name="Karaoz U."/>
            <person name="Brodie E.L."/>
            <person name="Williams K.H."/>
            <person name="Hubbard S.S."/>
            <person name="Banfield J.F."/>
        </authorList>
    </citation>
    <scope>NUCLEOTIDE SEQUENCE [LARGE SCALE GENOMIC DNA]</scope>
</reference>
<dbReference type="GO" id="GO:0016020">
    <property type="term" value="C:membrane"/>
    <property type="evidence" value="ECO:0007669"/>
    <property type="project" value="UniProtKB-SubCell"/>
</dbReference>
<dbReference type="PANTHER" id="PTHR30093">
    <property type="entry name" value="GENERAL SECRETION PATHWAY PROTEIN G"/>
    <property type="match status" value="1"/>
</dbReference>
<dbReference type="Pfam" id="PF07963">
    <property type="entry name" value="N_methyl"/>
    <property type="match status" value="1"/>
</dbReference>
<proteinExistence type="predicted"/>
<dbReference type="InterPro" id="IPR000983">
    <property type="entry name" value="Bac_GSPG_pilin"/>
</dbReference>
<name>A0A1G2BPT7_9BACT</name>
<keyword evidence="5 6" id="KW-0472">Membrane</keyword>
<evidence type="ECO:0000256" key="3">
    <source>
        <dbReference type="ARBA" id="ARBA00022692"/>
    </source>
</evidence>
<keyword evidence="3 6" id="KW-0812">Transmembrane</keyword>
<dbReference type="InterPro" id="IPR012902">
    <property type="entry name" value="N_methyl_site"/>
</dbReference>
<comment type="subcellular location">
    <subcellularLocation>
        <location evidence="1">Membrane</location>
        <topology evidence="1">Single-pass membrane protein</topology>
    </subcellularLocation>
</comment>
<evidence type="ECO:0000256" key="4">
    <source>
        <dbReference type="ARBA" id="ARBA00022989"/>
    </source>
</evidence>
<dbReference type="GO" id="GO:0015627">
    <property type="term" value="C:type II protein secretion system complex"/>
    <property type="evidence" value="ECO:0007669"/>
    <property type="project" value="InterPro"/>
</dbReference>
<comment type="caution">
    <text evidence="7">The sequence shown here is derived from an EMBL/GenBank/DDBJ whole genome shotgun (WGS) entry which is preliminary data.</text>
</comment>
<dbReference type="SUPFAM" id="SSF54523">
    <property type="entry name" value="Pili subunits"/>
    <property type="match status" value="1"/>
</dbReference>
<accession>A0A1G2BPT7</accession>
<evidence type="ECO:0008006" key="9">
    <source>
        <dbReference type="Google" id="ProtNLM"/>
    </source>
</evidence>
<dbReference type="PRINTS" id="PR00813">
    <property type="entry name" value="BCTERIALGSPG"/>
</dbReference>
<gene>
    <name evidence="7" type="ORF">A3H70_02515</name>
</gene>
<keyword evidence="4 6" id="KW-1133">Transmembrane helix</keyword>
<dbReference type="EMBL" id="MHKO01000051">
    <property type="protein sequence ID" value="OGY91195.1"/>
    <property type="molecule type" value="Genomic_DNA"/>
</dbReference>